<sequence>MISFPLRSNTSNWLTACNSWMSTFSFSLL</sequence>
<organism evidence="1">
    <name type="scientific">Rhizophora mucronata</name>
    <name type="common">Asiatic mangrove</name>
    <dbReference type="NCBI Taxonomy" id="61149"/>
    <lineage>
        <taxon>Eukaryota</taxon>
        <taxon>Viridiplantae</taxon>
        <taxon>Streptophyta</taxon>
        <taxon>Embryophyta</taxon>
        <taxon>Tracheophyta</taxon>
        <taxon>Spermatophyta</taxon>
        <taxon>Magnoliopsida</taxon>
        <taxon>eudicotyledons</taxon>
        <taxon>Gunneridae</taxon>
        <taxon>Pentapetalae</taxon>
        <taxon>rosids</taxon>
        <taxon>fabids</taxon>
        <taxon>Malpighiales</taxon>
        <taxon>Rhizophoraceae</taxon>
        <taxon>Rhizophora</taxon>
    </lineage>
</organism>
<proteinExistence type="predicted"/>
<protein>
    <submittedName>
        <fullName evidence="1">Uncharacterized protein</fullName>
    </submittedName>
</protein>
<accession>A0A2P2K181</accession>
<evidence type="ECO:0000313" key="1">
    <source>
        <dbReference type="EMBL" id="MBW99482.1"/>
    </source>
</evidence>
<reference evidence="1" key="1">
    <citation type="submission" date="2018-02" db="EMBL/GenBank/DDBJ databases">
        <title>Rhizophora mucronata_Transcriptome.</title>
        <authorList>
            <person name="Meera S.P."/>
            <person name="Sreeshan A."/>
            <person name="Augustine A."/>
        </authorList>
    </citation>
    <scope>NUCLEOTIDE SEQUENCE</scope>
    <source>
        <tissue evidence="1">Leaf</tissue>
    </source>
</reference>
<name>A0A2P2K181_RHIMU</name>
<dbReference type="AlphaFoldDB" id="A0A2P2K181"/>
<dbReference type="EMBL" id="GGEC01018999">
    <property type="protein sequence ID" value="MBW99482.1"/>
    <property type="molecule type" value="Transcribed_RNA"/>
</dbReference>